<dbReference type="InterPro" id="IPR053134">
    <property type="entry name" value="RNA-dir_DNA_polymerase"/>
</dbReference>
<dbReference type="EMBL" id="JBANAX010000101">
    <property type="protein sequence ID" value="KAL1222304.1"/>
    <property type="molecule type" value="Genomic_DNA"/>
</dbReference>
<evidence type="ECO:0000259" key="1">
    <source>
        <dbReference type="Pfam" id="PF00078"/>
    </source>
</evidence>
<name>A0ABD1BYL8_CARAN</name>
<protein>
    <submittedName>
        <fullName evidence="2">RNA-directed DNA polymerase-like protein</fullName>
    </submittedName>
</protein>
<dbReference type="AlphaFoldDB" id="A0ABD1BYL8"/>
<accession>A0ABD1BYL8</accession>
<dbReference type="Proteomes" id="UP001558713">
    <property type="component" value="Unassembled WGS sequence"/>
</dbReference>
<evidence type="ECO:0000313" key="2">
    <source>
        <dbReference type="EMBL" id="KAL1222304.1"/>
    </source>
</evidence>
<dbReference type="PANTHER" id="PTHR24559:SF444">
    <property type="entry name" value="REVERSE TRANSCRIPTASE DOMAIN-CONTAINING PROTEIN"/>
    <property type="match status" value="1"/>
</dbReference>
<dbReference type="PANTHER" id="PTHR24559">
    <property type="entry name" value="TRANSPOSON TY3-I GAG-POL POLYPROTEIN"/>
    <property type="match status" value="1"/>
</dbReference>
<feature type="domain" description="Reverse transcriptase" evidence="1">
    <location>
        <begin position="80"/>
        <end position="136"/>
    </location>
</feature>
<comment type="caution">
    <text evidence="2">The sequence shown here is derived from an EMBL/GenBank/DDBJ whole genome shotgun (WGS) entry which is preliminary data.</text>
</comment>
<dbReference type="Pfam" id="PF08284">
    <property type="entry name" value="RVP_2"/>
    <property type="match status" value="1"/>
</dbReference>
<dbReference type="InterPro" id="IPR043128">
    <property type="entry name" value="Rev_trsase/Diguanyl_cyclase"/>
</dbReference>
<dbReference type="Pfam" id="PF00078">
    <property type="entry name" value="RVT_1"/>
    <property type="match status" value="1"/>
</dbReference>
<keyword evidence="3" id="KW-1185">Reference proteome</keyword>
<dbReference type="Gene3D" id="3.30.70.270">
    <property type="match status" value="1"/>
</dbReference>
<dbReference type="InterPro" id="IPR000477">
    <property type="entry name" value="RT_dom"/>
</dbReference>
<organism evidence="2 3">
    <name type="scientific">Cardamine amara subsp. amara</name>
    <dbReference type="NCBI Taxonomy" id="228776"/>
    <lineage>
        <taxon>Eukaryota</taxon>
        <taxon>Viridiplantae</taxon>
        <taxon>Streptophyta</taxon>
        <taxon>Embryophyta</taxon>
        <taxon>Tracheophyta</taxon>
        <taxon>Spermatophyta</taxon>
        <taxon>Magnoliopsida</taxon>
        <taxon>eudicotyledons</taxon>
        <taxon>Gunneridae</taxon>
        <taxon>Pentapetalae</taxon>
        <taxon>rosids</taxon>
        <taxon>malvids</taxon>
        <taxon>Brassicales</taxon>
        <taxon>Brassicaceae</taxon>
        <taxon>Cardamineae</taxon>
        <taxon>Cardamine</taxon>
    </lineage>
</organism>
<sequence>MLADLIICSVELYDVILGMVWLGKFRAHLDCHRGRVEFDGGKGRLVYRGVRPTSGSLVISVMQAERMIEERDIRKTAFISRYGHYEFVVMPFGLTNAPAAFVSLMNSVFRGYLNELVIIFTDDSFMFWKDLVEHGVRPGEVPAGMQEHKLVARWASASSGSGSLVFWIMLSPRRRFS</sequence>
<reference evidence="2 3" key="1">
    <citation type="submission" date="2024-04" db="EMBL/GenBank/DDBJ databases">
        <title>Genome assembly C_amara_ONT_v2.</title>
        <authorList>
            <person name="Yant L."/>
            <person name="Moore C."/>
            <person name="Slenker M."/>
        </authorList>
    </citation>
    <scope>NUCLEOTIDE SEQUENCE [LARGE SCALE GENOMIC DNA]</scope>
    <source>
        <tissue evidence="2">Leaf</tissue>
    </source>
</reference>
<dbReference type="SUPFAM" id="SSF56672">
    <property type="entry name" value="DNA/RNA polymerases"/>
    <property type="match status" value="1"/>
</dbReference>
<proteinExistence type="predicted"/>
<dbReference type="InterPro" id="IPR043502">
    <property type="entry name" value="DNA/RNA_pol_sf"/>
</dbReference>
<gene>
    <name evidence="2" type="ORF">V5N11_012771</name>
</gene>
<dbReference type="Gene3D" id="3.10.10.10">
    <property type="entry name" value="HIV Type 1 Reverse Transcriptase, subunit A, domain 1"/>
    <property type="match status" value="1"/>
</dbReference>
<evidence type="ECO:0000313" key="3">
    <source>
        <dbReference type="Proteomes" id="UP001558713"/>
    </source>
</evidence>